<name>A0AAW1ENY7_ZOAVI</name>
<accession>A0AAW1ENY7</accession>
<feature type="region of interest" description="Disordered" evidence="1">
    <location>
        <begin position="1"/>
        <end position="21"/>
    </location>
</feature>
<evidence type="ECO:0000313" key="3">
    <source>
        <dbReference type="Proteomes" id="UP001488805"/>
    </source>
</evidence>
<dbReference type="EMBL" id="JBCEZU010000156">
    <property type="protein sequence ID" value="KAK9523951.1"/>
    <property type="molecule type" value="Genomic_DNA"/>
</dbReference>
<dbReference type="AlphaFoldDB" id="A0AAW1ENY7"/>
<comment type="caution">
    <text evidence="2">The sequence shown here is derived from an EMBL/GenBank/DDBJ whole genome shotgun (WGS) entry which is preliminary data.</text>
</comment>
<sequence>MDDENPIQDQGGHRQLNRDHRQRDSLTWLGCQSKSSSLRKSDKPFNTIGSLLVHFKDRAPPERMIGVICGITCDNCWD</sequence>
<evidence type="ECO:0000313" key="2">
    <source>
        <dbReference type="EMBL" id="KAK9523951.1"/>
    </source>
</evidence>
<proteinExistence type="predicted"/>
<keyword evidence="3" id="KW-1185">Reference proteome</keyword>
<reference evidence="2 3" key="1">
    <citation type="journal article" date="2024" name="Genome Biol. Evol.">
        <title>Chromosome-level genome assembly of the viviparous eelpout Zoarces viviparus.</title>
        <authorList>
            <person name="Fuhrmann N."/>
            <person name="Brasseur M.V."/>
            <person name="Bakowski C.E."/>
            <person name="Podsiadlowski L."/>
            <person name="Prost S."/>
            <person name="Krehenwinkel H."/>
            <person name="Mayer C."/>
        </authorList>
    </citation>
    <scope>NUCLEOTIDE SEQUENCE [LARGE SCALE GENOMIC DNA]</scope>
    <source>
        <strain evidence="2">NO-MEL_2022_Ind0_liver</strain>
    </source>
</reference>
<dbReference type="Proteomes" id="UP001488805">
    <property type="component" value="Unassembled WGS sequence"/>
</dbReference>
<gene>
    <name evidence="2" type="ORF">VZT92_017827</name>
</gene>
<evidence type="ECO:0000256" key="1">
    <source>
        <dbReference type="SAM" id="MobiDB-lite"/>
    </source>
</evidence>
<organism evidence="2 3">
    <name type="scientific">Zoarces viviparus</name>
    <name type="common">Viviparous eelpout</name>
    <name type="synonym">Blennius viviparus</name>
    <dbReference type="NCBI Taxonomy" id="48416"/>
    <lineage>
        <taxon>Eukaryota</taxon>
        <taxon>Metazoa</taxon>
        <taxon>Chordata</taxon>
        <taxon>Craniata</taxon>
        <taxon>Vertebrata</taxon>
        <taxon>Euteleostomi</taxon>
        <taxon>Actinopterygii</taxon>
        <taxon>Neopterygii</taxon>
        <taxon>Teleostei</taxon>
        <taxon>Neoteleostei</taxon>
        <taxon>Acanthomorphata</taxon>
        <taxon>Eupercaria</taxon>
        <taxon>Perciformes</taxon>
        <taxon>Cottioidei</taxon>
        <taxon>Zoarcales</taxon>
        <taxon>Zoarcidae</taxon>
        <taxon>Zoarcinae</taxon>
        <taxon>Zoarces</taxon>
    </lineage>
</organism>
<protein>
    <submittedName>
        <fullName evidence="2">Uncharacterized protein</fullName>
    </submittedName>
</protein>